<organism evidence="2 3">
    <name type="scientific">Triparma retinervis</name>
    <dbReference type="NCBI Taxonomy" id="2557542"/>
    <lineage>
        <taxon>Eukaryota</taxon>
        <taxon>Sar</taxon>
        <taxon>Stramenopiles</taxon>
        <taxon>Ochrophyta</taxon>
        <taxon>Bolidophyceae</taxon>
        <taxon>Parmales</taxon>
        <taxon>Triparmaceae</taxon>
        <taxon>Triparma</taxon>
    </lineage>
</organism>
<comment type="caution">
    <text evidence="2">The sequence shown here is derived from an EMBL/GenBank/DDBJ whole genome shotgun (WGS) entry which is preliminary data.</text>
</comment>
<proteinExistence type="predicted"/>
<dbReference type="Gene3D" id="2.40.100.10">
    <property type="entry name" value="Cyclophilin-like"/>
    <property type="match status" value="1"/>
</dbReference>
<accession>A0A9W7L2U6</accession>
<dbReference type="GO" id="GO:0003755">
    <property type="term" value="F:peptidyl-prolyl cis-trans isomerase activity"/>
    <property type="evidence" value="ECO:0007669"/>
    <property type="project" value="InterPro"/>
</dbReference>
<keyword evidence="3" id="KW-1185">Reference proteome</keyword>
<feature type="non-terminal residue" evidence="2">
    <location>
        <position position="1"/>
    </location>
</feature>
<evidence type="ECO:0000313" key="2">
    <source>
        <dbReference type="EMBL" id="GMI26529.1"/>
    </source>
</evidence>
<dbReference type="InterPro" id="IPR002130">
    <property type="entry name" value="Cyclophilin-type_PPIase_dom"/>
</dbReference>
<name>A0A9W7L2U6_9STRA</name>
<dbReference type="Pfam" id="PF00160">
    <property type="entry name" value="Pro_isomerase"/>
    <property type="match status" value="1"/>
</dbReference>
<gene>
    <name evidence="2" type="ORF">TrRE_jg10737</name>
</gene>
<dbReference type="Proteomes" id="UP001165082">
    <property type="component" value="Unassembled WGS sequence"/>
</dbReference>
<sequence length="145" mass="15795">FGVPSLSVDADVRRKYRFPNTIPDDPPNHRSFERGTISYAGSGPKSRVADLFISYSDNPGLGKSPWEVPLGYVSEGMDVVESFHSYGDISAFNSKGPNQNKMRNRGEEYVEEEFPLMDRIIKCEVGQSVGGASKSSLGQGKGGIS</sequence>
<reference evidence="2" key="1">
    <citation type="submission" date="2022-07" db="EMBL/GenBank/DDBJ databases">
        <title>Genome analysis of Parmales, a sister group of diatoms, reveals the evolutionary specialization of diatoms from phago-mixotrophs to photoautotrophs.</title>
        <authorList>
            <person name="Ban H."/>
            <person name="Sato S."/>
            <person name="Yoshikawa S."/>
            <person name="Kazumasa Y."/>
            <person name="Nakamura Y."/>
            <person name="Ichinomiya M."/>
            <person name="Saitoh K."/>
            <person name="Sato N."/>
            <person name="Blanc-Mathieu R."/>
            <person name="Endo H."/>
            <person name="Kuwata A."/>
            <person name="Ogata H."/>
        </authorList>
    </citation>
    <scope>NUCLEOTIDE SEQUENCE</scope>
</reference>
<dbReference type="InterPro" id="IPR029000">
    <property type="entry name" value="Cyclophilin-like_dom_sf"/>
</dbReference>
<evidence type="ECO:0000259" key="1">
    <source>
        <dbReference type="Pfam" id="PF00160"/>
    </source>
</evidence>
<feature type="non-terminal residue" evidence="2">
    <location>
        <position position="145"/>
    </location>
</feature>
<protein>
    <recommendedName>
        <fullName evidence="1">PPIase cyclophilin-type domain-containing protein</fullName>
    </recommendedName>
</protein>
<feature type="domain" description="PPIase cyclophilin-type" evidence="1">
    <location>
        <begin position="20"/>
        <end position="85"/>
    </location>
</feature>
<dbReference type="AlphaFoldDB" id="A0A9W7L2U6"/>
<dbReference type="SUPFAM" id="SSF50891">
    <property type="entry name" value="Cyclophilin-like"/>
    <property type="match status" value="1"/>
</dbReference>
<evidence type="ECO:0000313" key="3">
    <source>
        <dbReference type="Proteomes" id="UP001165082"/>
    </source>
</evidence>
<dbReference type="OrthoDB" id="45365at2759"/>
<dbReference type="EMBL" id="BRXZ01008454">
    <property type="protein sequence ID" value="GMI26529.1"/>
    <property type="molecule type" value="Genomic_DNA"/>
</dbReference>